<evidence type="ECO:0000313" key="1">
    <source>
        <dbReference type="EMBL" id="KAK5627610.1"/>
    </source>
</evidence>
<keyword evidence="2" id="KW-1185">Reference proteome</keyword>
<sequence length="69" mass="7388">MAHPRVIQFYNKLYSAESAIKAKKAPTITEFAYKGVSTTSASKGKSAIAKGATVIDLDEEEEAMMAAYG</sequence>
<proteinExistence type="predicted"/>
<accession>A0AAN7U8N0</accession>
<reference evidence="1 2" key="1">
    <citation type="submission" date="2023-10" db="EMBL/GenBank/DDBJ databases">
        <title>Draft genome sequence of Xylaria bambusicola isolate GMP-LS, the root and basal stem rot pathogen of sugarcane in Indonesia.</title>
        <authorList>
            <person name="Selvaraj P."/>
            <person name="Muralishankar V."/>
            <person name="Muruganantham S."/>
            <person name="Sp S."/>
            <person name="Haryani S."/>
            <person name="Lau K.J.X."/>
            <person name="Naqvi N.I."/>
        </authorList>
    </citation>
    <scope>NUCLEOTIDE SEQUENCE [LARGE SCALE GENOMIC DNA]</scope>
    <source>
        <strain evidence="1">GMP-LS</strain>
    </source>
</reference>
<organism evidence="1 2">
    <name type="scientific">Xylaria bambusicola</name>
    <dbReference type="NCBI Taxonomy" id="326684"/>
    <lineage>
        <taxon>Eukaryota</taxon>
        <taxon>Fungi</taxon>
        <taxon>Dikarya</taxon>
        <taxon>Ascomycota</taxon>
        <taxon>Pezizomycotina</taxon>
        <taxon>Sordariomycetes</taxon>
        <taxon>Xylariomycetidae</taxon>
        <taxon>Xylariales</taxon>
        <taxon>Xylariaceae</taxon>
        <taxon>Xylaria</taxon>
    </lineage>
</organism>
<name>A0AAN7U8N0_9PEZI</name>
<gene>
    <name evidence="1" type="ORF">RRF57_003325</name>
</gene>
<dbReference type="EMBL" id="JAWHQM010000006">
    <property type="protein sequence ID" value="KAK5627610.1"/>
    <property type="molecule type" value="Genomic_DNA"/>
</dbReference>
<comment type="caution">
    <text evidence="1">The sequence shown here is derived from an EMBL/GenBank/DDBJ whole genome shotgun (WGS) entry which is preliminary data.</text>
</comment>
<dbReference type="AlphaFoldDB" id="A0AAN7U8N0"/>
<dbReference type="Proteomes" id="UP001305414">
    <property type="component" value="Unassembled WGS sequence"/>
</dbReference>
<protein>
    <submittedName>
        <fullName evidence="1">Uncharacterized protein</fullName>
    </submittedName>
</protein>
<evidence type="ECO:0000313" key="2">
    <source>
        <dbReference type="Proteomes" id="UP001305414"/>
    </source>
</evidence>